<keyword evidence="2" id="KW-1185">Reference proteome</keyword>
<gene>
    <name evidence="1" type="ORF">ETSY1_41965</name>
</gene>
<dbReference type="AlphaFoldDB" id="W4L684"/>
<organism evidence="1 2">
    <name type="scientific">Entotheonella factor</name>
    <dbReference type="NCBI Taxonomy" id="1429438"/>
    <lineage>
        <taxon>Bacteria</taxon>
        <taxon>Pseudomonadati</taxon>
        <taxon>Nitrospinota/Tectimicrobiota group</taxon>
        <taxon>Candidatus Tectimicrobiota</taxon>
        <taxon>Candidatus Entotheonellia</taxon>
        <taxon>Candidatus Entotheonellales</taxon>
        <taxon>Candidatus Entotheonellaceae</taxon>
        <taxon>Candidatus Entotheonella</taxon>
    </lineage>
</organism>
<sequence>MHLRAGPKARANHHIRAMVDALNHGRELPRLMRIVSIHGHDQIIIVRKLQRGFDACTHGLRQPLVGGV</sequence>
<protein>
    <submittedName>
        <fullName evidence="1">Uncharacterized protein</fullName>
    </submittedName>
</protein>
<reference evidence="1 2" key="1">
    <citation type="journal article" date="2014" name="Nature">
        <title>An environmental bacterial taxon with a large and distinct metabolic repertoire.</title>
        <authorList>
            <person name="Wilson M.C."/>
            <person name="Mori T."/>
            <person name="Ruckert C."/>
            <person name="Uria A.R."/>
            <person name="Helf M.J."/>
            <person name="Takada K."/>
            <person name="Gernert C."/>
            <person name="Steffens U.A."/>
            <person name="Heycke N."/>
            <person name="Schmitt S."/>
            <person name="Rinke C."/>
            <person name="Helfrich E.J."/>
            <person name="Brachmann A.O."/>
            <person name="Gurgui C."/>
            <person name="Wakimoto T."/>
            <person name="Kracht M."/>
            <person name="Crusemann M."/>
            <person name="Hentschel U."/>
            <person name="Abe I."/>
            <person name="Matsunaga S."/>
            <person name="Kalinowski J."/>
            <person name="Takeyama H."/>
            <person name="Piel J."/>
        </authorList>
    </citation>
    <scope>NUCLEOTIDE SEQUENCE [LARGE SCALE GENOMIC DNA]</scope>
    <source>
        <strain evidence="2">TSY1</strain>
    </source>
</reference>
<dbReference type="Proteomes" id="UP000019141">
    <property type="component" value="Unassembled WGS sequence"/>
</dbReference>
<dbReference type="EMBL" id="AZHW01001369">
    <property type="protein sequence ID" value="ETW92826.1"/>
    <property type="molecule type" value="Genomic_DNA"/>
</dbReference>
<evidence type="ECO:0000313" key="1">
    <source>
        <dbReference type="EMBL" id="ETW92826.1"/>
    </source>
</evidence>
<proteinExistence type="predicted"/>
<evidence type="ECO:0000313" key="2">
    <source>
        <dbReference type="Proteomes" id="UP000019141"/>
    </source>
</evidence>
<dbReference type="HOGENOM" id="CLU_2786118_0_0_7"/>
<comment type="caution">
    <text evidence="1">The sequence shown here is derived from an EMBL/GenBank/DDBJ whole genome shotgun (WGS) entry which is preliminary data.</text>
</comment>
<accession>W4L684</accession>
<name>W4L684_ENTF1</name>